<dbReference type="InterPro" id="IPR011050">
    <property type="entry name" value="Pectin_lyase_fold/virulence"/>
</dbReference>
<keyword evidence="6 8" id="KW-0472">Membrane</keyword>
<keyword evidence="8" id="KW-1133">Transmembrane helix</keyword>
<dbReference type="InterPro" id="IPR012334">
    <property type="entry name" value="Pectin_lyas_fold"/>
</dbReference>
<keyword evidence="7" id="KW-0998">Cell outer membrane</keyword>
<name>A0A1G6AGE7_EUBOX</name>
<accession>A0A1G6AGE7</accession>
<dbReference type="STRING" id="1732.SAMN02910417_00550"/>
<feature type="transmembrane region" description="Helical" evidence="8">
    <location>
        <begin position="499"/>
        <end position="519"/>
    </location>
</feature>
<dbReference type="Proteomes" id="UP000199228">
    <property type="component" value="Unassembled WGS sequence"/>
</dbReference>
<dbReference type="Pfam" id="PF02415">
    <property type="entry name" value="Chlam_PMP"/>
    <property type="match status" value="5"/>
</dbReference>
<evidence type="ECO:0000256" key="3">
    <source>
        <dbReference type="ARBA" id="ARBA00004613"/>
    </source>
</evidence>
<sequence length="525" mass="56361">MGKTLNKIIFIIGFIFGIGCAFSFAAPACAFAAVCEVTTSDGQTVGFDTFNQGWAYTCYKSSSNKNTTTVFKLLSDWESWTSKGKHSMNGSNYSHSKYDLGVDVKRKDVPGLDDSKSKVDCFDDGFIWVPHDKSITIDLNGHNINRQRGNDQTDDGEVINVSSGAVLTIKDSNPNRQQTLYGYDVKGGAIMGGASEDGAGGIHIKNKATLIVEGCNICGNQTNDHGGAIKLEGKKSKLVMNNSTVFANKTRDAKSNTNGGAIYCDGGTATITKTTFIGNESEDYGGAIFSDEGNVNLTVTNCVFQNNYCRDSGGAIYMDAGKLEMSECEFLGNSSGDDGGGIYIDGEEGTVIRNCQFKSNYAKDSGGAIYVYDDYVSLLDCIIKNNSAGKDGGGIYVDGKYRISIQGVMEVCDNTASHGRADDLYLEDAKENATVYSGGLMDGSKVGIRTGGDDPKLKNVTKQEVEEYFFTNSGSFSSTKNSEKNESYYASVFAIGNRFVIVLVTILVAAFLVAGAVVVRRIRSR</sequence>
<dbReference type="InterPro" id="IPR006626">
    <property type="entry name" value="PbH1"/>
</dbReference>
<keyword evidence="4" id="KW-0964">Secreted</keyword>
<evidence type="ECO:0000256" key="6">
    <source>
        <dbReference type="ARBA" id="ARBA00023136"/>
    </source>
</evidence>
<dbReference type="InterPro" id="IPR003368">
    <property type="entry name" value="POMP_repeat"/>
</dbReference>
<dbReference type="SUPFAM" id="SSF51126">
    <property type="entry name" value="Pectin lyase-like"/>
    <property type="match status" value="1"/>
</dbReference>
<evidence type="ECO:0000313" key="10">
    <source>
        <dbReference type="EMBL" id="SDB07420.1"/>
    </source>
</evidence>
<organism evidence="10 11">
    <name type="scientific">Eubacterium oxidoreducens</name>
    <dbReference type="NCBI Taxonomy" id="1732"/>
    <lineage>
        <taxon>Bacteria</taxon>
        <taxon>Bacillati</taxon>
        <taxon>Bacillota</taxon>
        <taxon>Clostridia</taxon>
        <taxon>Eubacteriales</taxon>
        <taxon>Eubacteriaceae</taxon>
        <taxon>Eubacterium</taxon>
    </lineage>
</organism>
<dbReference type="Gene3D" id="2.160.20.10">
    <property type="entry name" value="Single-stranded right-handed beta-helix, Pectin lyase-like"/>
    <property type="match status" value="1"/>
</dbReference>
<evidence type="ECO:0000256" key="4">
    <source>
        <dbReference type="ARBA" id="ARBA00022525"/>
    </source>
</evidence>
<keyword evidence="11" id="KW-1185">Reference proteome</keyword>
<dbReference type="PROSITE" id="PS51257">
    <property type="entry name" value="PROKAR_LIPOPROTEIN"/>
    <property type="match status" value="1"/>
</dbReference>
<evidence type="ECO:0000313" key="11">
    <source>
        <dbReference type="Proteomes" id="UP000199228"/>
    </source>
</evidence>
<dbReference type="AlphaFoldDB" id="A0A1G6AGE7"/>
<gene>
    <name evidence="10" type="ORF">SAMN02910417_00550</name>
</gene>
<dbReference type="GO" id="GO:0005576">
    <property type="term" value="C:extracellular region"/>
    <property type="evidence" value="ECO:0007669"/>
    <property type="project" value="UniProtKB-SubCell"/>
</dbReference>
<comment type="subcellular location">
    <subcellularLocation>
        <location evidence="1">Cell envelope</location>
    </subcellularLocation>
    <subcellularLocation>
        <location evidence="2">Cell outer membrane</location>
    </subcellularLocation>
    <subcellularLocation>
        <location evidence="3">Secreted</location>
    </subcellularLocation>
</comment>
<evidence type="ECO:0000256" key="9">
    <source>
        <dbReference type="SAM" id="SignalP"/>
    </source>
</evidence>
<dbReference type="GO" id="GO:0009279">
    <property type="term" value="C:cell outer membrane"/>
    <property type="evidence" value="ECO:0007669"/>
    <property type="project" value="UniProtKB-SubCell"/>
</dbReference>
<dbReference type="RefSeq" id="WP_090171950.1">
    <property type="nucleotide sequence ID" value="NZ_FMXR01000005.1"/>
</dbReference>
<keyword evidence="8" id="KW-0812">Transmembrane</keyword>
<feature type="chain" id="PRO_5011660404" evidence="9">
    <location>
        <begin position="33"/>
        <end position="525"/>
    </location>
</feature>
<protein>
    <submittedName>
        <fullName evidence="10">Polymorphic outer membrane protein repeat-containing protein</fullName>
    </submittedName>
</protein>
<evidence type="ECO:0000256" key="1">
    <source>
        <dbReference type="ARBA" id="ARBA00004196"/>
    </source>
</evidence>
<evidence type="ECO:0000256" key="5">
    <source>
        <dbReference type="ARBA" id="ARBA00022729"/>
    </source>
</evidence>
<keyword evidence="5 9" id="KW-0732">Signal</keyword>
<evidence type="ECO:0000256" key="8">
    <source>
        <dbReference type="SAM" id="Phobius"/>
    </source>
</evidence>
<feature type="signal peptide" evidence="9">
    <location>
        <begin position="1"/>
        <end position="32"/>
    </location>
</feature>
<dbReference type="SMART" id="SM00710">
    <property type="entry name" value="PbH1"/>
    <property type="match status" value="7"/>
</dbReference>
<reference evidence="10 11" key="1">
    <citation type="submission" date="2016-10" db="EMBL/GenBank/DDBJ databases">
        <authorList>
            <person name="de Groot N.N."/>
        </authorList>
    </citation>
    <scope>NUCLEOTIDE SEQUENCE [LARGE SCALE GENOMIC DNA]</scope>
    <source>
        <strain evidence="10 11">DSM 3217</strain>
    </source>
</reference>
<dbReference type="PANTHER" id="PTHR11319:SF35">
    <property type="entry name" value="OUTER MEMBRANE PROTEIN PMPC-RELATED"/>
    <property type="match status" value="1"/>
</dbReference>
<dbReference type="OrthoDB" id="2005726at2"/>
<evidence type="ECO:0000256" key="2">
    <source>
        <dbReference type="ARBA" id="ARBA00004442"/>
    </source>
</evidence>
<dbReference type="NCBIfam" id="TIGR01376">
    <property type="entry name" value="POMP_repeat"/>
    <property type="match status" value="3"/>
</dbReference>
<evidence type="ECO:0000256" key="7">
    <source>
        <dbReference type="ARBA" id="ARBA00023237"/>
    </source>
</evidence>
<dbReference type="PANTHER" id="PTHR11319">
    <property type="entry name" value="G PROTEIN-COUPLED RECEPTOR-RELATED"/>
    <property type="match status" value="1"/>
</dbReference>
<proteinExistence type="predicted"/>
<dbReference type="EMBL" id="FMXR01000005">
    <property type="protein sequence ID" value="SDB07420.1"/>
    <property type="molecule type" value="Genomic_DNA"/>
</dbReference>